<dbReference type="KEGG" id="bvi:Bcep1808_6305"/>
<feature type="region of interest" description="Disordered" evidence="1">
    <location>
        <begin position="54"/>
        <end position="86"/>
    </location>
</feature>
<evidence type="ECO:0000256" key="1">
    <source>
        <dbReference type="SAM" id="MobiDB-lite"/>
    </source>
</evidence>
<dbReference type="Proteomes" id="UP000002287">
    <property type="component" value="Chromosome 3"/>
</dbReference>
<proteinExistence type="predicted"/>
<dbReference type="HOGENOM" id="CLU_2491970_0_0_4"/>
<name>A4JSF2_BURVG</name>
<protein>
    <submittedName>
        <fullName evidence="2">Uncharacterized protein</fullName>
    </submittedName>
</protein>
<evidence type="ECO:0000313" key="2">
    <source>
        <dbReference type="EMBL" id="ABO59205.1"/>
    </source>
</evidence>
<reference evidence="3" key="1">
    <citation type="submission" date="2007-03" db="EMBL/GenBank/DDBJ databases">
        <title>Complete sequence of chromosome 3 of Burkholderia vietnamiensis G4.</title>
        <authorList>
            <consortium name="US DOE Joint Genome Institute"/>
            <person name="Copeland A."/>
            <person name="Lucas S."/>
            <person name="Lapidus A."/>
            <person name="Barry K."/>
            <person name="Detter J.C."/>
            <person name="Glavina del Rio T."/>
            <person name="Hammon N."/>
            <person name="Israni S."/>
            <person name="Dalin E."/>
            <person name="Tice H."/>
            <person name="Pitluck S."/>
            <person name="Chain P."/>
            <person name="Malfatti S."/>
            <person name="Shin M."/>
            <person name="Vergez L."/>
            <person name="Schmutz J."/>
            <person name="Larimer F."/>
            <person name="Land M."/>
            <person name="Hauser L."/>
            <person name="Kyrpides N."/>
            <person name="Tiedje J."/>
            <person name="Richardson P."/>
        </authorList>
    </citation>
    <scope>NUCLEOTIDE SEQUENCE [LARGE SCALE GENOMIC DNA]</scope>
    <source>
        <strain evidence="3">G4 / LMG 22486</strain>
    </source>
</reference>
<sequence length="86" mass="9058">MPPVRHSPAVRRSAARPDRRDAIAVTLALRPVLRASTGTPLTCINGKSTFRATLTASPKRTHDAVARSTAPRSTGGRAATRAQSGE</sequence>
<dbReference type="AlphaFoldDB" id="A4JSF2"/>
<organism evidence="2 3">
    <name type="scientific">Burkholderia vietnamiensis (strain G4 / LMG 22486)</name>
    <name type="common">Burkholderia cepacia (strain R1808)</name>
    <dbReference type="NCBI Taxonomy" id="269482"/>
    <lineage>
        <taxon>Bacteria</taxon>
        <taxon>Pseudomonadati</taxon>
        <taxon>Pseudomonadota</taxon>
        <taxon>Betaproteobacteria</taxon>
        <taxon>Burkholderiales</taxon>
        <taxon>Burkholderiaceae</taxon>
        <taxon>Burkholderia</taxon>
        <taxon>Burkholderia cepacia complex</taxon>
    </lineage>
</organism>
<dbReference type="EMBL" id="CP000616">
    <property type="protein sequence ID" value="ABO59205.1"/>
    <property type="molecule type" value="Genomic_DNA"/>
</dbReference>
<evidence type="ECO:0000313" key="3">
    <source>
        <dbReference type="Proteomes" id="UP000002287"/>
    </source>
</evidence>
<gene>
    <name evidence="2" type="ordered locus">Bcep1808_6305</name>
</gene>
<accession>A4JSF2</accession>